<keyword evidence="2" id="KW-1185">Reference proteome</keyword>
<organism evidence="1 2">
    <name type="scientific">Tenacibaculum skagerrakense</name>
    <dbReference type="NCBI Taxonomy" id="186571"/>
    <lineage>
        <taxon>Bacteria</taxon>
        <taxon>Pseudomonadati</taxon>
        <taxon>Bacteroidota</taxon>
        <taxon>Flavobacteriia</taxon>
        <taxon>Flavobacteriales</taxon>
        <taxon>Flavobacteriaceae</taxon>
        <taxon>Tenacibaculum</taxon>
    </lineage>
</organism>
<evidence type="ECO:0000313" key="1">
    <source>
        <dbReference type="EMBL" id="TCP28053.1"/>
    </source>
</evidence>
<dbReference type="AlphaFoldDB" id="A0A4R2P099"/>
<gene>
    <name evidence="1" type="ORF">EV195_101213</name>
</gene>
<dbReference type="RefSeq" id="WP_132791664.1">
    <property type="nucleotide sequence ID" value="NZ_SLXM01000001.1"/>
</dbReference>
<sequence length="176" mass="20407">MKFHFFTSILLIGLIFAACKQEKKESEKPEEITIEKNSETLQTSQKKLLNEYMLGNWETSYIKIEYPTYQKADSSFVFEDDFSNPNSGRAQSTYNNDGTFVAWFKQPDGTRVGETSGKWKTKGDSLYVDYPYLGKQVQAWYAVTQTEEGFDATVIYDWDDDQELDDILTMKSKKLE</sequence>
<comment type="caution">
    <text evidence="1">The sequence shown here is derived from an EMBL/GenBank/DDBJ whole genome shotgun (WGS) entry which is preliminary data.</text>
</comment>
<dbReference type="OrthoDB" id="1201418at2"/>
<name>A0A4R2P099_9FLAO</name>
<dbReference type="EMBL" id="SLXM01000001">
    <property type="protein sequence ID" value="TCP28053.1"/>
    <property type="molecule type" value="Genomic_DNA"/>
</dbReference>
<evidence type="ECO:0008006" key="3">
    <source>
        <dbReference type="Google" id="ProtNLM"/>
    </source>
</evidence>
<reference evidence="1 2" key="1">
    <citation type="submission" date="2019-03" db="EMBL/GenBank/DDBJ databases">
        <title>Genomic Encyclopedia of Type Strains, Phase IV (KMG-IV): sequencing the most valuable type-strain genomes for metagenomic binning, comparative biology and taxonomic classification.</title>
        <authorList>
            <person name="Goeker M."/>
        </authorList>
    </citation>
    <scope>NUCLEOTIDE SEQUENCE [LARGE SCALE GENOMIC DNA]</scope>
    <source>
        <strain evidence="1 2">DSM 14836</strain>
    </source>
</reference>
<evidence type="ECO:0000313" key="2">
    <source>
        <dbReference type="Proteomes" id="UP000294564"/>
    </source>
</evidence>
<proteinExistence type="predicted"/>
<dbReference type="Proteomes" id="UP000294564">
    <property type="component" value="Unassembled WGS sequence"/>
</dbReference>
<dbReference type="PROSITE" id="PS51257">
    <property type="entry name" value="PROKAR_LIPOPROTEIN"/>
    <property type="match status" value="1"/>
</dbReference>
<accession>A0A4R2P099</accession>
<protein>
    <recommendedName>
        <fullName evidence="3">Lipocalin-like protein</fullName>
    </recommendedName>
</protein>